<dbReference type="OrthoDB" id="5915852at2759"/>
<keyword evidence="3" id="KW-1185">Reference proteome</keyword>
<dbReference type="STRING" id="6336.A0A0V0S2Z9"/>
<proteinExistence type="predicted"/>
<name>A0A0V0S2Z9_9BILA</name>
<comment type="caution">
    <text evidence="2">The sequence shown here is derived from an EMBL/GenBank/DDBJ whole genome shotgun (WGS) entry which is preliminary data.</text>
</comment>
<dbReference type="SUPFAM" id="SSF49899">
    <property type="entry name" value="Concanavalin A-like lectins/glucanases"/>
    <property type="match status" value="2"/>
</dbReference>
<dbReference type="InterPro" id="IPR013320">
    <property type="entry name" value="ConA-like_dom_sf"/>
</dbReference>
<reference evidence="2 3" key="1">
    <citation type="submission" date="2015-01" db="EMBL/GenBank/DDBJ databases">
        <title>Evolution of Trichinella species and genotypes.</title>
        <authorList>
            <person name="Korhonen P.K."/>
            <person name="Edoardo P."/>
            <person name="Giuseppe L.R."/>
            <person name="Gasser R.B."/>
        </authorList>
    </citation>
    <scope>NUCLEOTIDE SEQUENCE [LARGE SCALE GENOMIC DNA]</scope>
    <source>
        <strain evidence="2">ISS37</strain>
    </source>
</reference>
<dbReference type="PROSITE" id="PS50060">
    <property type="entry name" value="MAM_2"/>
    <property type="match status" value="1"/>
</dbReference>
<dbReference type="GO" id="GO:0016020">
    <property type="term" value="C:membrane"/>
    <property type="evidence" value="ECO:0007669"/>
    <property type="project" value="InterPro"/>
</dbReference>
<gene>
    <name evidence="2" type="ORF">T07_2331</name>
</gene>
<dbReference type="AlphaFoldDB" id="A0A0V0S2Z9"/>
<evidence type="ECO:0000313" key="2">
    <source>
        <dbReference type="EMBL" id="KRX21060.1"/>
    </source>
</evidence>
<protein>
    <recommendedName>
        <fullName evidence="1">MAM domain-containing protein</fullName>
    </recommendedName>
</protein>
<feature type="domain" description="MAM" evidence="1">
    <location>
        <begin position="118"/>
        <end position="280"/>
    </location>
</feature>
<sequence>MDDWTLVNVEAGRDLLGQRRQRVPLLAIDARVAWVACNLSTLASASSSRAPWSGKMQKSHLLATVVDEDAALAKRKLLSLNTAQWQNYLDQMYVLCHTTAPVTFDSANGGPVTGPEQMSCDFETSCCWQNNKPPLDKLEWSTLEGTPDPEVFNRAFGTPNIPSGRFLAIASGATDSSDEAQFHSCSIACTEEPVRVSLRHWTTDGVKLQVCTREAFFDNPENAPLLNCQELPRTSSPGPTTVELSPGEFFDVVIVAYNFVSNLGAAAVDDVRVDFVPCTPTEEPGVVETPAEPVPPPAGGECEAFVCGFEGRMCAYQDLANSGLATTSWEIVQGRFRNPLTGLNNAPSGSYYVATYLLPNQRSVLRSTGDLAEERVIKFQYYKATQGIQLVVCCGPNSDICGFKTPIDVEVGDRVWKVGYVVCPAGPNQITFTAINNGANQGAVGLDDVGVYRMTGAPQDATETVC</sequence>
<evidence type="ECO:0000313" key="3">
    <source>
        <dbReference type="Proteomes" id="UP000054630"/>
    </source>
</evidence>
<evidence type="ECO:0000259" key="1">
    <source>
        <dbReference type="PROSITE" id="PS50060"/>
    </source>
</evidence>
<dbReference type="EMBL" id="JYDL01000042">
    <property type="protein sequence ID" value="KRX21060.1"/>
    <property type="molecule type" value="Genomic_DNA"/>
</dbReference>
<dbReference type="Proteomes" id="UP000054630">
    <property type="component" value="Unassembled WGS sequence"/>
</dbReference>
<organism evidence="2 3">
    <name type="scientific">Trichinella nelsoni</name>
    <dbReference type="NCBI Taxonomy" id="6336"/>
    <lineage>
        <taxon>Eukaryota</taxon>
        <taxon>Metazoa</taxon>
        <taxon>Ecdysozoa</taxon>
        <taxon>Nematoda</taxon>
        <taxon>Enoplea</taxon>
        <taxon>Dorylaimia</taxon>
        <taxon>Trichinellida</taxon>
        <taxon>Trichinellidae</taxon>
        <taxon>Trichinella</taxon>
    </lineage>
</organism>
<accession>A0A0V0S2Z9</accession>
<dbReference type="Gene3D" id="2.60.120.200">
    <property type="match status" value="1"/>
</dbReference>
<dbReference type="InterPro" id="IPR000998">
    <property type="entry name" value="MAM_dom"/>
</dbReference>